<gene>
    <name evidence="5" type="ORF">CTOB1V02_LOCUS14295</name>
</gene>
<evidence type="ECO:0000313" key="5">
    <source>
        <dbReference type="EMBL" id="CAD7236480.1"/>
    </source>
</evidence>
<sequence length="231" mass="25924">MGVKLKQIIKLIEDFAPLSYQESYDNSGLLLGKAEKLVNSALLCLELDEQVLQEAIDLNADLIITHHPLIFKGIKKLRGDNAVERIIIEAIKRDIAIYVAHTNLDSVRGGVSERMADVLELKNKRILAPANEDLRKLVVFVPENHADLLREAIFKAGAGKIGNYDSCSFNAEGFGSFKAGDEANPFVDFKYHQFFEAEDDIIIADIGHYESEQFTPQIFYDLIIKKIPNFA</sequence>
<dbReference type="GO" id="GO:0046872">
    <property type="term" value="F:metal ion binding"/>
    <property type="evidence" value="ECO:0007669"/>
    <property type="project" value="UniProtKB-KW"/>
</dbReference>
<dbReference type="InterPro" id="IPR002678">
    <property type="entry name" value="DUF34/NIF3"/>
</dbReference>
<comment type="similarity">
    <text evidence="1">Belongs to the GTP cyclohydrolase I type 2/NIF3 family.</text>
</comment>
<dbReference type="Gene3D" id="3.40.1390.30">
    <property type="entry name" value="NIF3 (NGG1p interacting factor 3)-like"/>
    <property type="match status" value="1"/>
</dbReference>
<dbReference type="PANTHER" id="PTHR13799">
    <property type="entry name" value="NGG1 INTERACTING FACTOR 3"/>
    <property type="match status" value="1"/>
</dbReference>
<feature type="non-terminal residue" evidence="5">
    <location>
        <position position="1"/>
    </location>
</feature>
<dbReference type="InterPro" id="IPR015867">
    <property type="entry name" value="N-reg_PII/ATP_PRibTrfase_C"/>
</dbReference>
<feature type="binding site" evidence="4">
    <location>
        <position position="66"/>
    </location>
    <ligand>
        <name>a divalent metal cation</name>
        <dbReference type="ChEBI" id="CHEBI:60240"/>
        <label>1</label>
    </ligand>
</feature>
<evidence type="ECO:0000256" key="4">
    <source>
        <dbReference type="PIRSR" id="PIRSR602678-1"/>
    </source>
</evidence>
<dbReference type="Gene3D" id="3.30.70.120">
    <property type="match status" value="1"/>
</dbReference>
<dbReference type="Pfam" id="PF01784">
    <property type="entry name" value="DUF34_NIF3"/>
    <property type="match status" value="1"/>
</dbReference>
<dbReference type="AlphaFoldDB" id="A0A7R8WSP3"/>
<accession>A0A7R8WSP3</accession>
<dbReference type="EMBL" id="OB679353">
    <property type="protein sequence ID" value="CAD7236480.1"/>
    <property type="molecule type" value="Genomic_DNA"/>
</dbReference>
<dbReference type="PANTHER" id="PTHR13799:SF14">
    <property type="entry name" value="GTP CYCLOHYDROLASE 1 TYPE 2 HOMOLOG"/>
    <property type="match status" value="1"/>
</dbReference>
<dbReference type="InterPro" id="IPR036069">
    <property type="entry name" value="DUF34/NIF3_sf"/>
</dbReference>
<evidence type="ECO:0000256" key="3">
    <source>
        <dbReference type="ARBA" id="ARBA00022723"/>
    </source>
</evidence>
<evidence type="ECO:0000256" key="1">
    <source>
        <dbReference type="ARBA" id="ARBA00006964"/>
    </source>
</evidence>
<keyword evidence="3 4" id="KW-0479">Metal-binding</keyword>
<feature type="binding site" evidence="4">
    <location>
        <position position="105"/>
    </location>
    <ligand>
        <name>a divalent metal cation</name>
        <dbReference type="ChEBI" id="CHEBI:60240"/>
        <label>1</label>
    </ligand>
</feature>
<reference evidence="5" key="1">
    <citation type="submission" date="2020-11" db="EMBL/GenBank/DDBJ databases">
        <authorList>
            <person name="Tran Van P."/>
        </authorList>
    </citation>
    <scope>NUCLEOTIDE SEQUENCE</scope>
</reference>
<dbReference type="GO" id="GO:0005737">
    <property type="term" value="C:cytoplasm"/>
    <property type="evidence" value="ECO:0007669"/>
    <property type="project" value="TreeGrafter"/>
</dbReference>
<dbReference type="SUPFAM" id="SSF102705">
    <property type="entry name" value="NIF3 (NGG1p interacting factor 3)-like"/>
    <property type="match status" value="1"/>
</dbReference>
<organism evidence="5">
    <name type="scientific">Cyprideis torosa</name>
    <dbReference type="NCBI Taxonomy" id="163714"/>
    <lineage>
        <taxon>Eukaryota</taxon>
        <taxon>Metazoa</taxon>
        <taxon>Ecdysozoa</taxon>
        <taxon>Arthropoda</taxon>
        <taxon>Crustacea</taxon>
        <taxon>Oligostraca</taxon>
        <taxon>Ostracoda</taxon>
        <taxon>Podocopa</taxon>
        <taxon>Podocopida</taxon>
        <taxon>Cytherocopina</taxon>
        <taxon>Cytheroidea</taxon>
        <taxon>Cytherideidae</taxon>
        <taxon>Cyprideis</taxon>
    </lineage>
</organism>
<proteinExistence type="inferred from homology"/>
<protein>
    <recommendedName>
        <fullName evidence="2">NIF3-like protein 1</fullName>
    </recommendedName>
</protein>
<dbReference type="FunFam" id="3.40.1390.30:FF:000001">
    <property type="entry name" value="GTP cyclohydrolase 1 type 2"/>
    <property type="match status" value="1"/>
</dbReference>
<dbReference type="OrthoDB" id="284782at2759"/>
<name>A0A7R8WSP3_9CRUS</name>
<evidence type="ECO:0000256" key="2">
    <source>
        <dbReference type="ARBA" id="ARBA00019069"/>
    </source>
</evidence>
<feature type="binding site" evidence="4">
    <location>
        <position position="67"/>
    </location>
    <ligand>
        <name>a divalent metal cation</name>
        <dbReference type="ChEBI" id="CHEBI:60240"/>
        <label>1</label>
    </ligand>
</feature>